<dbReference type="SUPFAM" id="SSF57667">
    <property type="entry name" value="beta-beta-alpha zinc fingers"/>
    <property type="match status" value="2"/>
</dbReference>
<keyword evidence="4" id="KW-0677">Repeat</keyword>
<evidence type="ECO:0000256" key="4">
    <source>
        <dbReference type="ARBA" id="ARBA00022737"/>
    </source>
</evidence>
<proteinExistence type="inferred from homology"/>
<accession>A0A151MP51</accession>
<dbReference type="PANTHER" id="PTHR23235:SF120">
    <property type="entry name" value="KRUPPEL-LIKE FACTOR 15"/>
    <property type="match status" value="1"/>
</dbReference>
<evidence type="ECO:0000256" key="9">
    <source>
        <dbReference type="ARBA" id="ARBA00023242"/>
    </source>
</evidence>
<evidence type="ECO:0000256" key="2">
    <source>
        <dbReference type="ARBA" id="ARBA00006991"/>
    </source>
</evidence>
<gene>
    <name evidence="13" type="ORF">Y1Q_0013895</name>
</gene>
<dbReference type="InterPro" id="IPR036236">
    <property type="entry name" value="Znf_C2H2_sf"/>
</dbReference>
<dbReference type="KEGG" id="amj:102563790"/>
<keyword evidence="9" id="KW-0539">Nucleus</keyword>
<dbReference type="PROSITE" id="PS50157">
    <property type="entry name" value="ZINC_FINGER_C2H2_2"/>
    <property type="match status" value="4"/>
</dbReference>
<dbReference type="GO" id="GO:0000978">
    <property type="term" value="F:RNA polymerase II cis-regulatory region sequence-specific DNA binding"/>
    <property type="evidence" value="ECO:0007669"/>
    <property type="project" value="TreeGrafter"/>
</dbReference>
<evidence type="ECO:0000259" key="12">
    <source>
        <dbReference type="PROSITE" id="PS50157"/>
    </source>
</evidence>
<sequence>MAAAKMKEQAPAGPQPVAGGKWPDTGPRVLRARTGRGSPRAVQPTPREEPVLRWEVLRAPLAPAPAAPVLVTPHQLELVPGDALQVTVHAEQQQVAVMVPQGVSRGPPDSCLEQPVHVPRRQAGSPAPPHTREEESPPEQESDSSDTDRTWDSSADESSLGLCRRRGPSPGAAGAGPRDKAEEQPPQEGPADLELPKPGARVSSRPGQRKKQVPARRPTGEKCHGCPECGKRFTRANNLAIHRRLHSGEQLHKCPECGKTCVTHSDLAKHLRVHSQERPHKCPECSKTFIKLSHLARHRRGHSEAWLYSCDECGDSFVFYSSLVRHRHLHARQQP</sequence>
<dbReference type="GO" id="GO:0008270">
    <property type="term" value="F:zinc ion binding"/>
    <property type="evidence" value="ECO:0007669"/>
    <property type="project" value="UniProtKB-KW"/>
</dbReference>
<comment type="similarity">
    <text evidence="2">Belongs to the krueppel C2H2-type zinc-finger protein family.</text>
</comment>
<feature type="region of interest" description="Disordered" evidence="11">
    <location>
        <begin position="101"/>
        <end position="221"/>
    </location>
</feature>
<keyword evidence="14" id="KW-1185">Reference proteome</keyword>
<dbReference type="EMBL" id="AKHW03005569">
    <property type="protein sequence ID" value="KYO26321.1"/>
    <property type="molecule type" value="Genomic_DNA"/>
</dbReference>
<dbReference type="PANTHER" id="PTHR23235">
    <property type="entry name" value="KRUEPPEL-LIKE TRANSCRIPTION FACTOR"/>
    <property type="match status" value="1"/>
</dbReference>
<feature type="domain" description="C2H2-type" evidence="12">
    <location>
        <begin position="252"/>
        <end position="279"/>
    </location>
</feature>
<dbReference type="GO" id="GO:0000981">
    <property type="term" value="F:DNA-binding transcription factor activity, RNA polymerase II-specific"/>
    <property type="evidence" value="ECO:0007669"/>
    <property type="project" value="TreeGrafter"/>
</dbReference>
<feature type="region of interest" description="Disordered" evidence="11">
    <location>
        <begin position="1"/>
        <end position="49"/>
    </location>
</feature>
<evidence type="ECO:0000313" key="14">
    <source>
        <dbReference type="Proteomes" id="UP000050525"/>
    </source>
</evidence>
<dbReference type="SMART" id="SM00355">
    <property type="entry name" value="ZnF_C2H2"/>
    <property type="match status" value="4"/>
</dbReference>
<evidence type="ECO:0000313" key="13">
    <source>
        <dbReference type="EMBL" id="KYO26321.1"/>
    </source>
</evidence>
<evidence type="ECO:0000256" key="6">
    <source>
        <dbReference type="ARBA" id="ARBA00022833"/>
    </source>
</evidence>
<reference evidence="13 14" key="1">
    <citation type="journal article" date="2012" name="Genome Biol.">
        <title>Sequencing three crocodilian genomes to illuminate the evolution of archosaurs and amniotes.</title>
        <authorList>
            <person name="St John J.A."/>
            <person name="Braun E.L."/>
            <person name="Isberg S.R."/>
            <person name="Miles L.G."/>
            <person name="Chong A.Y."/>
            <person name="Gongora J."/>
            <person name="Dalzell P."/>
            <person name="Moran C."/>
            <person name="Bed'hom B."/>
            <person name="Abzhanov A."/>
            <person name="Burgess S.C."/>
            <person name="Cooksey A.M."/>
            <person name="Castoe T.A."/>
            <person name="Crawford N.G."/>
            <person name="Densmore L.D."/>
            <person name="Drew J.C."/>
            <person name="Edwards S.V."/>
            <person name="Faircloth B.C."/>
            <person name="Fujita M.K."/>
            <person name="Greenwold M.J."/>
            <person name="Hoffmann F.G."/>
            <person name="Howard J.M."/>
            <person name="Iguchi T."/>
            <person name="Janes D.E."/>
            <person name="Khan S.Y."/>
            <person name="Kohno S."/>
            <person name="de Koning A.J."/>
            <person name="Lance S.L."/>
            <person name="McCarthy F.M."/>
            <person name="McCormack J.E."/>
            <person name="Merchant M.E."/>
            <person name="Peterson D.G."/>
            <person name="Pollock D.D."/>
            <person name="Pourmand N."/>
            <person name="Raney B.J."/>
            <person name="Roessler K.A."/>
            <person name="Sanford J.R."/>
            <person name="Sawyer R.H."/>
            <person name="Schmidt C.J."/>
            <person name="Triplett E.W."/>
            <person name="Tuberville T.D."/>
            <person name="Venegas-Anaya M."/>
            <person name="Howard J.T."/>
            <person name="Jarvis E.D."/>
            <person name="Guillette L.J.Jr."/>
            <person name="Glenn T.C."/>
            <person name="Green R.E."/>
            <person name="Ray D.A."/>
        </authorList>
    </citation>
    <scope>NUCLEOTIDE SEQUENCE [LARGE SCALE GENOMIC DNA]</scope>
    <source>
        <strain evidence="13">KSC_2009_1</strain>
    </source>
</reference>
<evidence type="ECO:0000256" key="7">
    <source>
        <dbReference type="ARBA" id="ARBA00023125"/>
    </source>
</evidence>
<keyword evidence="6" id="KW-0862">Zinc</keyword>
<dbReference type="GO" id="GO:0005634">
    <property type="term" value="C:nucleus"/>
    <property type="evidence" value="ECO:0007669"/>
    <property type="project" value="UniProtKB-SubCell"/>
</dbReference>
<feature type="domain" description="C2H2-type" evidence="12">
    <location>
        <begin position="308"/>
        <end position="335"/>
    </location>
</feature>
<dbReference type="FunFam" id="3.30.160.60:FF:000100">
    <property type="entry name" value="Zinc finger 45-like"/>
    <property type="match status" value="1"/>
</dbReference>
<dbReference type="PROSITE" id="PS00028">
    <property type="entry name" value="ZINC_FINGER_C2H2_1"/>
    <property type="match status" value="4"/>
</dbReference>
<protein>
    <submittedName>
        <fullName evidence="13">Zinc finger protein with KRAB and SCAN domains 1-like</fullName>
    </submittedName>
</protein>
<name>A0A151MP51_ALLMI</name>
<evidence type="ECO:0000256" key="10">
    <source>
        <dbReference type="PROSITE-ProRule" id="PRU00042"/>
    </source>
</evidence>
<dbReference type="AlphaFoldDB" id="A0A151MP51"/>
<dbReference type="Proteomes" id="UP000050525">
    <property type="component" value="Unassembled WGS sequence"/>
</dbReference>
<organism evidence="13 14">
    <name type="scientific">Alligator mississippiensis</name>
    <name type="common">American alligator</name>
    <dbReference type="NCBI Taxonomy" id="8496"/>
    <lineage>
        <taxon>Eukaryota</taxon>
        <taxon>Metazoa</taxon>
        <taxon>Chordata</taxon>
        <taxon>Craniata</taxon>
        <taxon>Vertebrata</taxon>
        <taxon>Euteleostomi</taxon>
        <taxon>Archelosauria</taxon>
        <taxon>Archosauria</taxon>
        <taxon>Crocodylia</taxon>
        <taxon>Alligatoridae</taxon>
        <taxon>Alligatorinae</taxon>
        <taxon>Alligator</taxon>
    </lineage>
</organism>
<keyword evidence="3" id="KW-0479">Metal-binding</keyword>
<dbReference type="Pfam" id="PF00096">
    <property type="entry name" value="zf-C2H2"/>
    <property type="match status" value="3"/>
</dbReference>
<feature type="domain" description="C2H2-type" evidence="12">
    <location>
        <begin position="280"/>
        <end position="303"/>
    </location>
</feature>
<dbReference type="OrthoDB" id="427030at2759"/>
<keyword evidence="7" id="KW-0238">DNA-binding</keyword>
<keyword evidence="8" id="KW-0804">Transcription</keyword>
<dbReference type="FunFam" id="3.30.160.60:FF:000180">
    <property type="entry name" value="Zinc finger protein 689"/>
    <property type="match status" value="1"/>
</dbReference>
<comment type="subcellular location">
    <subcellularLocation>
        <location evidence="1">Nucleus</location>
    </subcellularLocation>
</comment>
<feature type="domain" description="C2H2-type" evidence="12">
    <location>
        <begin position="224"/>
        <end position="251"/>
    </location>
</feature>
<evidence type="ECO:0000256" key="1">
    <source>
        <dbReference type="ARBA" id="ARBA00004123"/>
    </source>
</evidence>
<evidence type="ECO:0000256" key="3">
    <source>
        <dbReference type="ARBA" id="ARBA00022723"/>
    </source>
</evidence>
<evidence type="ECO:0000256" key="5">
    <source>
        <dbReference type="ARBA" id="ARBA00022771"/>
    </source>
</evidence>
<keyword evidence="5 10" id="KW-0863">Zinc-finger</keyword>
<dbReference type="FunFam" id="3.30.160.60:FF:000188">
    <property type="entry name" value="Zinc finger protein 787"/>
    <property type="match status" value="1"/>
</dbReference>
<dbReference type="Gene3D" id="3.30.160.60">
    <property type="entry name" value="Classic Zinc Finger"/>
    <property type="match status" value="4"/>
</dbReference>
<comment type="caution">
    <text evidence="13">The sequence shown here is derived from an EMBL/GenBank/DDBJ whole genome shotgun (WGS) entry which is preliminary data.</text>
</comment>
<evidence type="ECO:0000256" key="11">
    <source>
        <dbReference type="SAM" id="MobiDB-lite"/>
    </source>
</evidence>
<evidence type="ECO:0000256" key="8">
    <source>
        <dbReference type="ARBA" id="ARBA00023163"/>
    </source>
</evidence>
<feature type="compositionally biased region" description="Acidic residues" evidence="11">
    <location>
        <begin position="136"/>
        <end position="145"/>
    </location>
</feature>
<dbReference type="InterPro" id="IPR013087">
    <property type="entry name" value="Znf_C2H2_type"/>
</dbReference>